<dbReference type="EMBL" id="CP130319">
    <property type="protein sequence ID" value="WNR42737.1"/>
    <property type="molecule type" value="Genomic_DNA"/>
</dbReference>
<proteinExistence type="predicted"/>
<dbReference type="AlphaFoldDB" id="A0AA96LJ18"/>
<evidence type="ECO:0000313" key="2">
    <source>
        <dbReference type="Proteomes" id="UP001304650"/>
    </source>
</evidence>
<keyword evidence="2" id="KW-1185">Reference proteome</keyword>
<organism evidence="1 2">
    <name type="scientific">Paenibacillus roseopurpureus</name>
    <dbReference type="NCBI Taxonomy" id="2918901"/>
    <lineage>
        <taxon>Bacteria</taxon>
        <taxon>Bacillati</taxon>
        <taxon>Bacillota</taxon>
        <taxon>Bacilli</taxon>
        <taxon>Bacillales</taxon>
        <taxon>Paenibacillaceae</taxon>
        <taxon>Paenibacillus</taxon>
    </lineage>
</organism>
<reference evidence="1" key="1">
    <citation type="submission" date="2022-02" db="EMBL/GenBank/DDBJ databases">
        <title>Paenibacillus sp. MBLB1832 Whole Genome Shotgun Sequencing.</title>
        <authorList>
            <person name="Hwang C.Y."/>
            <person name="Cho E.-S."/>
            <person name="Seo M.-J."/>
        </authorList>
    </citation>
    <scope>NUCLEOTIDE SEQUENCE</scope>
    <source>
        <strain evidence="1">MBLB1832</strain>
    </source>
</reference>
<sequence>MALLRGCRFAFVRLTSAGAEENAATAEHLAELAHTLNRLIGEFKVS</sequence>
<accession>A0AA96LJ18</accession>
<evidence type="ECO:0000313" key="1">
    <source>
        <dbReference type="EMBL" id="WNR42737.1"/>
    </source>
</evidence>
<dbReference type="KEGG" id="proo:MJB10_16605"/>
<dbReference type="Proteomes" id="UP001304650">
    <property type="component" value="Chromosome"/>
</dbReference>
<name>A0AA96LJ18_9BACL</name>
<dbReference type="RefSeq" id="WP_314796437.1">
    <property type="nucleotide sequence ID" value="NZ_CP130319.1"/>
</dbReference>
<protein>
    <submittedName>
        <fullName evidence="1">Uncharacterized protein</fullName>
    </submittedName>
</protein>
<gene>
    <name evidence="1" type="ORF">MJB10_16605</name>
</gene>